<feature type="domain" description="BRCT" evidence="3">
    <location>
        <begin position="144"/>
        <end position="228"/>
    </location>
</feature>
<keyword evidence="1" id="KW-0175">Coiled coil</keyword>
<protein>
    <submittedName>
        <fullName evidence="4">Uncharacterized protein</fullName>
    </submittedName>
</protein>
<organism evidence="4 6">
    <name type="scientific">Adineta steineri</name>
    <dbReference type="NCBI Taxonomy" id="433720"/>
    <lineage>
        <taxon>Eukaryota</taxon>
        <taxon>Metazoa</taxon>
        <taxon>Spiralia</taxon>
        <taxon>Gnathifera</taxon>
        <taxon>Rotifera</taxon>
        <taxon>Eurotatoria</taxon>
        <taxon>Bdelloidea</taxon>
        <taxon>Adinetida</taxon>
        <taxon>Adinetidae</taxon>
        <taxon>Adineta</taxon>
    </lineage>
</organism>
<dbReference type="SUPFAM" id="SSF48065">
    <property type="entry name" value="DBL homology domain (DH-domain)"/>
    <property type="match status" value="1"/>
</dbReference>
<dbReference type="PANTHER" id="PTHR16777">
    <property type="entry name" value="PROTEIN ECT2"/>
    <property type="match status" value="1"/>
</dbReference>
<dbReference type="SMART" id="SM00292">
    <property type="entry name" value="BRCT"/>
    <property type="match status" value="2"/>
</dbReference>
<sequence length="908" mass="104936">MINENISPSSCLSTSKLHHRRNKLKKNSDNISPTNSSDWTITFCIVGSACSNQRLLSSLEHRYVYECINDERHAIRTLIETKTLLSQRQLRIYVVDSFDDCIFQYIKENEDIYTISSELVLSCAEKEIDIPVPRRNRPLYCQHLSSAVICFVGIRKDTHTEFSDFVHYLGGSVRKDYSDQVTHVISHANIGEKYLTAFNMERSEILTEEWILRCWNERDNRQFNPFDSELIRIHRAKPLHNLNLFLFGFNNENEIQHLHSLTKENGGFLTKEMSEATHIVISDINLFISTYPNYTRKHRQYIVHVQWFWECLCLMGKADESIYAVNLTGNQTTTTTPDSSLLLFSPSTHGDSPLLDSSLNTTVKRKRRHKHSYIADQIDHTPHSKRFNSSTNENDEDILIEKQQPNIKKDNKYLIGMELRETERNYVTMLSNIIRIFKTEMEKDDRRNGPILTKVESTQIFGNIEEIYHLHLSIAEQLDRAINEEECIGSVFLTNSIELLRVYQPYTKFYDKTIEAIHTLEKTNSRFYAFLKICEHKSELGKQHLADLMIRPIQRLPSILLLLERLLKYTSTTHIDYQLLIDSLDKLREIAKKLNDERGKTEKHLSMFNVVNSIDNCPPELLAAHRDYIEKFQVIELSQELTTTRTHLTLFLFSDCLEITKVRVNTWKTPSMKATKSYKHIVLIPLSDIRTLYDINSSVLTLDGETEQFGILCSIDGQNRQLIFRIINGNTSTNSSNSKSYFTDSMSSLSSVSTLSNYTRHGNNKIDVLYYLSKAISDDRCLLDKSSLIQTIHSSNHNQNMYCSQTSLENSEIDSSSRSTSSLNLLGLALKRGLHKANKRLSRAFSFSPEPIKNLTKKTSSPIHLLQDEWSNSFDTSKRISISSRQESFITTIHTLDSSPFMQSIQEQ</sequence>
<dbReference type="PROSITE" id="PS50172">
    <property type="entry name" value="BRCT"/>
    <property type="match status" value="2"/>
</dbReference>
<dbReference type="GO" id="GO:0005938">
    <property type="term" value="C:cell cortex"/>
    <property type="evidence" value="ECO:0007669"/>
    <property type="project" value="TreeGrafter"/>
</dbReference>
<feature type="coiled-coil region" evidence="1">
    <location>
        <begin position="577"/>
        <end position="604"/>
    </location>
</feature>
<dbReference type="GO" id="GO:2000431">
    <property type="term" value="P:regulation of cytokinesis, actomyosin contractile ring assembly"/>
    <property type="evidence" value="ECO:0007669"/>
    <property type="project" value="InterPro"/>
</dbReference>
<dbReference type="Gene3D" id="1.20.900.10">
    <property type="entry name" value="Dbl homology (DH) domain"/>
    <property type="match status" value="1"/>
</dbReference>
<dbReference type="SMART" id="SM00325">
    <property type="entry name" value="RhoGEF"/>
    <property type="match status" value="1"/>
</dbReference>
<dbReference type="CDD" id="cd00160">
    <property type="entry name" value="RhoGEF"/>
    <property type="match status" value="1"/>
</dbReference>
<dbReference type="GO" id="GO:0005085">
    <property type="term" value="F:guanyl-nucleotide exchange factor activity"/>
    <property type="evidence" value="ECO:0007669"/>
    <property type="project" value="InterPro"/>
</dbReference>
<dbReference type="InterPro" id="IPR001357">
    <property type="entry name" value="BRCT_dom"/>
</dbReference>
<evidence type="ECO:0000256" key="1">
    <source>
        <dbReference type="SAM" id="Coils"/>
    </source>
</evidence>
<accession>A0A814GWP1</accession>
<dbReference type="AlphaFoldDB" id="A0A814GWP1"/>
<dbReference type="EMBL" id="CAJOBB010000685">
    <property type="protein sequence ID" value="CAF3730357.1"/>
    <property type="molecule type" value="Genomic_DNA"/>
</dbReference>
<proteinExistence type="predicted"/>
<dbReference type="GO" id="GO:0005096">
    <property type="term" value="F:GTPase activator activity"/>
    <property type="evidence" value="ECO:0007669"/>
    <property type="project" value="InterPro"/>
</dbReference>
<dbReference type="Proteomes" id="UP000663860">
    <property type="component" value="Unassembled WGS sequence"/>
</dbReference>
<feature type="domain" description="BRCT" evidence="3">
    <location>
        <begin position="234"/>
        <end position="325"/>
    </location>
</feature>
<dbReference type="GO" id="GO:0007399">
    <property type="term" value="P:nervous system development"/>
    <property type="evidence" value="ECO:0007669"/>
    <property type="project" value="TreeGrafter"/>
</dbReference>
<dbReference type="SUPFAM" id="SSF52113">
    <property type="entry name" value="BRCT domain"/>
    <property type="match status" value="2"/>
</dbReference>
<dbReference type="PANTHER" id="PTHR16777:SF2">
    <property type="entry name" value="PROTEIN ECT2"/>
    <property type="match status" value="1"/>
</dbReference>
<dbReference type="GO" id="GO:0000281">
    <property type="term" value="P:mitotic cytokinesis"/>
    <property type="evidence" value="ECO:0007669"/>
    <property type="project" value="TreeGrafter"/>
</dbReference>
<dbReference type="InterPro" id="IPR000219">
    <property type="entry name" value="DH_dom"/>
</dbReference>
<gene>
    <name evidence="4" type="ORF">IZO911_LOCUS17679</name>
    <name evidence="5" type="ORF">KXQ929_LOCUS13011</name>
</gene>
<dbReference type="PROSITE" id="PS50010">
    <property type="entry name" value="DH_2"/>
    <property type="match status" value="1"/>
</dbReference>
<feature type="domain" description="DH" evidence="2">
    <location>
        <begin position="411"/>
        <end position="597"/>
    </location>
</feature>
<dbReference type="EMBL" id="CAJNOE010000166">
    <property type="protein sequence ID" value="CAF1001717.1"/>
    <property type="molecule type" value="Genomic_DNA"/>
</dbReference>
<dbReference type="InterPro" id="IPR036420">
    <property type="entry name" value="BRCT_dom_sf"/>
</dbReference>
<dbReference type="Pfam" id="PF00621">
    <property type="entry name" value="RhoGEF"/>
    <property type="match status" value="1"/>
</dbReference>
<dbReference type="InterPro" id="IPR035899">
    <property type="entry name" value="DBL_dom_sf"/>
</dbReference>
<dbReference type="Pfam" id="PF00533">
    <property type="entry name" value="BRCT"/>
    <property type="match status" value="1"/>
</dbReference>
<reference evidence="4" key="1">
    <citation type="submission" date="2021-02" db="EMBL/GenBank/DDBJ databases">
        <authorList>
            <person name="Nowell W R."/>
        </authorList>
    </citation>
    <scope>NUCLEOTIDE SEQUENCE</scope>
</reference>
<name>A0A814GWP1_9BILA</name>
<dbReference type="InterPro" id="IPR026817">
    <property type="entry name" value="Ect2"/>
</dbReference>
<comment type="caution">
    <text evidence="4">The sequence shown here is derived from an EMBL/GenBank/DDBJ whole genome shotgun (WGS) entry which is preliminary data.</text>
</comment>
<evidence type="ECO:0000313" key="6">
    <source>
        <dbReference type="Proteomes" id="UP000663860"/>
    </source>
</evidence>
<dbReference type="Pfam" id="PF21242">
    <property type="entry name" value="ECT2_PH"/>
    <property type="match status" value="1"/>
</dbReference>
<evidence type="ECO:0000313" key="4">
    <source>
        <dbReference type="EMBL" id="CAF1001717.1"/>
    </source>
</evidence>
<dbReference type="Gene3D" id="3.40.50.10190">
    <property type="entry name" value="BRCT domain"/>
    <property type="match status" value="3"/>
</dbReference>
<evidence type="ECO:0000259" key="2">
    <source>
        <dbReference type="PROSITE" id="PS50010"/>
    </source>
</evidence>
<evidence type="ECO:0000259" key="3">
    <source>
        <dbReference type="PROSITE" id="PS50172"/>
    </source>
</evidence>
<dbReference type="GO" id="GO:0005634">
    <property type="term" value="C:nucleus"/>
    <property type="evidence" value="ECO:0007669"/>
    <property type="project" value="InterPro"/>
</dbReference>
<dbReference type="Proteomes" id="UP000663868">
    <property type="component" value="Unassembled WGS sequence"/>
</dbReference>
<evidence type="ECO:0000313" key="5">
    <source>
        <dbReference type="EMBL" id="CAF3730357.1"/>
    </source>
</evidence>
<dbReference type="InterPro" id="IPR049395">
    <property type="entry name" value="ECT2_PH"/>
</dbReference>